<comment type="catalytic activity">
    <reaction evidence="10">
        <text>norbelladine + S-adenosyl-L-methionine = 4'-O-methylnorbelladine + S-adenosyl-L-homocysteine + H(+)</text>
        <dbReference type="Rhea" id="RHEA:51268"/>
        <dbReference type="ChEBI" id="CHEBI:15378"/>
        <dbReference type="ChEBI" id="CHEBI:57856"/>
        <dbReference type="ChEBI" id="CHEBI:59789"/>
        <dbReference type="ChEBI" id="CHEBI:133993"/>
        <dbReference type="ChEBI" id="CHEBI:134001"/>
        <dbReference type="EC" id="2.1.1.336"/>
    </reaction>
</comment>
<proteinExistence type="inferred from homology"/>
<dbReference type="SUPFAM" id="SSF53335">
    <property type="entry name" value="S-adenosyl-L-methionine-dependent methyltransferases"/>
    <property type="match status" value="1"/>
</dbReference>
<evidence type="ECO:0000256" key="5">
    <source>
        <dbReference type="ARBA" id="ARBA00022679"/>
    </source>
</evidence>
<accession>A0A5P1FFU9</accession>
<evidence type="ECO:0000256" key="3">
    <source>
        <dbReference type="ARBA" id="ARBA00022589"/>
    </source>
</evidence>
<dbReference type="CDD" id="cd02440">
    <property type="entry name" value="AdoMet_MTases"/>
    <property type="match status" value="1"/>
</dbReference>
<keyword evidence="5" id="KW-0808">Transferase</keyword>
<evidence type="ECO:0000256" key="4">
    <source>
        <dbReference type="ARBA" id="ARBA00022603"/>
    </source>
</evidence>
<dbReference type="Gene3D" id="3.40.50.150">
    <property type="entry name" value="Vaccinia Virus protein VP39"/>
    <property type="match status" value="1"/>
</dbReference>
<comment type="similarity">
    <text evidence="8">Belongs to the class I-like SAM-binding methyltransferase superfamily. Cation-dependent O-methyltransferase family.</text>
</comment>
<sequence length="313" mass="34678">MSSSSSANDFYLNKNLLRTDALHEYILETSVYPREHELLKGLREETVKVHERSFMGVPPDEGLLLSMLLKLMNAKKAIEVGVFTGYSLLTTALALPEDGKITAIDVDKSAYEKGLPFIQKAGVEHKINFIESKALAVLDKLLEEMKEEDLYDFAFVDADKTNYTKYHERLLKLVKVGGAIAYDNTLWMGAVAGWKEEHDLLPTDFKIDRDAMVELNKFVAADPRIEISQRLQSVPPSSVLKGKSPLTGSPSKFPTTLPVDPAPAEAPEMTNVIFIGIPILISKASWEAVLESFPGIDVSSQDPVAAKNIDHVF</sequence>
<evidence type="ECO:0000256" key="6">
    <source>
        <dbReference type="ARBA" id="ARBA00022691"/>
    </source>
</evidence>
<dbReference type="Proteomes" id="UP000243459">
    <property type="component" value="Chromosome 2"/>
</dbReference>
<keyword evidence="3" id="KW-0017">Alkaloid metabolism</keyword>
<dbReference type="GO" id="GO:0032259">
    <property type="term" value="P:methylation"/>
    <property type="evidence" value="ECO:0007669"/>
    <property type="project" value="UniProtKB-KW"/>
</dbReference>
<dbReference type="Pfam" id="PF01596">
    <property type="entry name" value="Methyltransf_3"/>
    <property type="match status" value="1"/>
</dbReference>
<evidence type="ECO:0000256" key="9">
    <source>
        <dbReference type="ARBA" id="ARBA00023469"/>
    </source>
</evidence>
<evidence type="ECO:0000313" key="13">
    <source>
        <dbReference type="Proteomes" id="UP000243459"/>
    </source>
</evidence>
<dbReference type="Gramene" id="ONK77245">
    <property type="protein sequence ID" value="ONK77245"/>
    <property type="gene ID" value="A4U43_C02F4570"/>
</dbReference>
<evidence type="ECO:0000256" key="7">
    <source>
        <dbReference type="ARBA" id="ARBA00022723"/>
    </source>
</evidence>
<dbReference type="InterPro" id="IPR002935">
    <property type="entry name" value="SAM_O-MeTrfase"/>
</dbReference>
<dbReference type="EMBL" id="CM007382">
    <property type="protein sequence ID" value="ONK77245.1"/>
    <property type="molecule type" value="Genomic_DNA"/>
</dbReference>
<keyword evidence="4" id="KW-0489">Methyltransferase</keyword>
<dbReference type="GO" id="GO:0009820">
    <property type="term" value="P:alkaloid metabolic process"/>
    <property type="evidence" value="ECO:0007669"/>
    <property type="project" value="UniProtKB-KW"/>
</dbReference>
<evidence type="ECO:0000256" key="8">
    <source>
        <dbReference type="ARBA" id="ARBA00023453"/>
    </source>
</evidence>
<reference evidence="13" key="1">
    <citation type="journal article" date="2017" name="Nat. Commun.">
        <title>The asparagus genome sheds light on the origin and evolution of a young Y chromosome.</title>
        <authorList>
            <person name="Harkess A."/>
            <person name="Zhou J."/>
            <person name="Xu C."/>
            <person name="Bowers J.E."/>
            <person name="Van der Hulst R."/>
            <person name="Ayyampalayam S."/>
            <person name="Mercati F."/>
            <person name="Riccardi P."/>
            <person name="McKain M.R."/>
            <person name="Kakrana A."/>
            <person name="Tang H."/>
            <person name="Ray J."/>
            <person name="Groenendijk J."/>
            <person name="Arikit S."/>
            <person name="Mathioni S.M."/>
            <person name="Nakano M."/>
            <person name="Shan H."/>
            <person name="Telgmann-Rauber A."/>
            <person name="Kanno A."/>
            <person name="Yue Z."/>
            <person name="Chen H."/>
            <person name="Li W."/>
            <person name="Chen Y."/>
            <person name="Xu X."/>
            <person name="Zhang Y."/>
            <person name="Luo S."/>
            <person name="Chen H."/>
            <person name="Gao J."/>
            <person name="Mao Z."/>
            <person name="Pires J.C."/>
            <person name="Luo M."/>
            <person name="Kudrna D."/>
            <person name="Wing R.A."/>
            <person name="Meyers B.C."/>
            <person name="Yi K."/>
            <person name="Kong H."/>
            <person name="Lavrijsen P."/>
            <person name="Sunseri F."/>
            <person name="Falavigna A."/>
            <person name="Ye Y."/>
            <person name="Leebens-Mack J.H."/>
            <person name="Chen G."/>
        </authorList>
    </citation>
    <scope>NUCLEOTIDE SEQUENCE [LARGE SCALE GENOMIC DNA]</scope>
    <source>
        <strain evidence="13">cv. DH0086</strain>
    </source>
</reference>
<keyword evidence="6" id="KW-0949">S-adenosyl-L-methionine</keyword>
<dbReference type="GO" id="GO:0046872">
    <property type="term" value="F:metal ion binding"/>
    <property type="evidence" value="ECO:0007669"/>
    <property type="project" value="UniProtKB-KW"/>
</dbReference>
<comment type="pathway">
    <text evidence="2">Alkaloid biosynthesis.</text>
</comment>
<keyword evidence="7" id="KW-0479">Metal-binding</keyword>
<dbReference type="AlphaFoldDB" id="A0A5P1FFU9"/>
<feature type="region of interest" description="Disordered" evidence="11">
    <location>
        <begin position="236"/>
        <end position="257"/>
    </location>
</feature>
<organism evidence="12 13">
    <name type="scientific">Asparagus officinalis</name>
    <name type="common">Garden asparagus</name>
    <dbReference type="NCBI Taxonomy" id="4686"/>
    <lineage>
        <taxon>Eukaryota</taxon>
        <taxon>Viridiplantae</taxon>
        <taxon>Streptophyta</taxon>
        <taxon>Embryophyta</taxon>
        <taxon>Tracheophyta</taxon>
        <taxon>Spermatophyta</taxon>
        <taxon>Magnoliopsida</taxon>
        <taxon>Liliopsida</taxon>
        <taxon>Asparagales</taxon>
        <taxon>Asparagaceae</taxon>
        <taxon>Asparagoideae</taxon>
        <taxon>Asparagus</taxon>
    </lineage>
</organism>
<dbReference type="PANTHER" id="PTHR10509:SF34">
    <property type="entry name" value="TAPETUM-SPECIFIC METHYLTRANSFERASE 1"/>
    <property type="match status" value="1"/>
</dbReference>
<evidence type="ECO:0000256" key="1">
    <source>
        <dbReference type="ARBA" id="ARBA00001946"/>
    </source>
</evidence>
<evidence type="ECO:0000256" key="11">
    <source>
        <dbReference type="SAM" id="MobiDB-lite"/>
    </source>
</evidence>
<dbReference type="EC" id="2.1.1.336" evidence="9"/>
<dbReference type="GO" id="GO:0008757">
    <property type="term" value="F:S-adenosylmethionine-dependent methyltransferase activity"/>
    <property type="evidence" value="ECO:0007669"/>
    <property type="project" value="TreeGrafter"/>
</dbReference>
<dbReference type="PROSITE" id="PS51682">
    <property type="entry name" value="SAM_OMT_I"/>
    <property type="match status" value="1"/>
</dbReference>
<protein>
    <recommendedName>
        <fullName evidence="9">norbelladine O-methyltransferase</fullName>
        <ecNumber evidence="9">2.1.1.336</ecNumber>
    </recommendedName>
</protein>
<evidence type="ECO:0000256" key="2">
    <source>
        <dbReference type="ARBA" id="ARBA00004913"/>
    </source>
</evidence>
<dbReference type="InterPro" id="IPR050362">
    <property type="entry name" value="Cation-dep_OMT"/>
</dbReference>
<dbReference type="InterPro" id="IPR029063">
    <property type="entry name" value="SAM-dependent_MTases_sf"/>
</dbReference>
<evidence type="ECO:0000256" key="10">
    <source>
        <dbReference type="ARBA" id="ARBA00047416"/>
    </source>
</evidence>
<dbReference type="PANTHER" id="PTHR10509">
    <property type="entry name" value="O-METHYLTRANSFERASE-RELATED"/>
    <property type="match status" value="1"/>
</dbReference>
<keyword evidence="13" id="KW-1185">Reference proteome</keyword>
<dbReference type="OMA" id="HMRAYRE"/>
<dbReference type="GO" id="GO:0008171">
    <property type="term" value="F:O-methyltransferase activity"/>
    <property type="evidence" value="ECO:0007669"/>
    <property type="project" value="InterPro"/>
</dbReference>
<name>A0A5P1FFU9_ASPOF</name>
<gene>
    <name evidence="12" type="ORF">A4U43_C02F4570</name>
</gene>
<evidence type="ECO:0000313" key="12">
    <source>
        <dbReference type="EMBL" id="ONK77245.1"/>
    </source>
</evidence>
<comment type="cofactor">
    <cofactor evidence="1">
        <name>Mg(2+)</name>
        <dbReference type="ChEBI" id="CHEBI:18420"/>
    </cofactor>
</comment>